<name>A0A9Q1EPM5_SYNKA</name>
<keyword evidence="10 11" id="KW-0807">Transducer</keyword>
<keyword evidence="3 12" id="KW-0716">Sensory transduction</keyword>
<organism evidence="14 15">
    <name type="scientific">Synaphobranchus kaupii</name>
    <name type="common">Kaup's arrowtooth eel</name>
    <dbReference type="NCBI Taxonomy" id="118154"/>
    <lineage>
        <taxon>Eukaryota</taxon>
        <taxon>Metazoa</taxon>
        <taxon>Chordata</taxon>
        <taxon>Craniata</taxon>
        <taxon>Vertebrata</taxon>
        <taxon>Euteleostomi</taxon>
        <taxon>Actinopterygii</taxon>
        <taxon>Neopterygii</taxon>
        <taxon>Teleostei</taxon>
        <taxon>Anguilliformes</taxon>
        <taxon>Synaphobranchidae</taxon>
        <taxon>Synaphobranchus</taxon>
    </lineage>
</organism>
<evidence type="ECO:0000256" key="10">
    <source>
        <dbReference type="ARBA" id="ARBA00023224"/>
    </source>
</evidence>
<keyword evidence="7 11" id="KW-0297">G-protein coupled receptor</keyword>
<dbReference type="OrthoDB" id="6144223at2759"/>
<keyword evidence="8 12" id="KW-0472">Membrane</keyword>
<dbReference type="AlphaFoldDB" id="A0A9Q1EPM5"/>
<feature type="domain" description="G-protein coupled receptors family 1 profile" evidence="13">
    <location>
        <begin position="39"/>
        <end position="273"/>
    </location>
</feature>
<dbReference type="GO" id="GO:0004930">
    <property type="term" value="F:G protein-coupled receptor activity"/>
    <property type="evidence" value="ECO:0007669"/>
    <property type="project" value="UniProtKB-KW"/>
</dbReference>
<evidence type="ECO:0000256" key="5">
    <source>
        <dbReference type="ARBA" id="ARBA00022725"/>
    </source>
</evidence>
<reference evidence="14" key="1">
    <citation type="journal article" date="2023" name="Science">
        <title>Genome structures resolve the early diversification of teleost fishes.</title>
        <authorList>
            <person name="Parey E."/>
            <person name="Louis A."/>
            <person name="Montfort J."/>
            <person name="Bouchez O."/>
            <person name="Roques C."/>
            <person name="Iampietro C."/>
            <person name="Lluch J."/>
            <person name="Castinel A."/>
            <person name="Donnadieu C."/>
            <person name="Desvignes T."/>
            <person name="Floi Bucao C."/>
            <person name="Jouanno E."/>
            <person name="Wen M."/>
            <person name="Mejri S."/>
            <person name="Dirks R."/>
            <person name="Jansen H."/>
            <person name="Henkel C."/>
            <person name="Chen W.J."/>
            <person name="Zahm M."/>
            <person name="Cabau C."/>
            <person name="Klopp C."/>
            <person name="Thompson A.W."/>
            <person name="Robinson-Rechavi M."/>
            <person name="Braasch I."/>
            <person name="Lecointre G."/>
            <person name="Bobe J."/>
            <person name="Postlethwait J.H."/>
            <person name="Berthelot C."/>
            <person name="Roest Crollius H."/>
            <person name="Guiguen Y."/>
        </authorList>
    </citation>
    <scope>NUCLEOTIDE SEQUENCE</scope>
    <source>
        <strain evidence="14">WJC10195</strain>
    </source>
</reference>
<evidence type="ECO:0000256" key="12">
    <source>
        <dbReference type="RuleBase" id="RU363047"/>
    </source>
</evidence>
<evidence type="ECO:0000256" key="8">
    <source>
        <dbReference type="ARBA" id="ARBA00023136"/>
    </source>
</evidence>
<dbReference type="FunFam" id="1.20.1070.10:FF:000015">
    <property type="entry name" value="Olfactory receptor"/>
    <property type="match status" value="1"/>
</dbReference>
<dbReference type="PROSITE" id="PS00237">
    <property type="entry name" value="G_PROTEIN_RECEP_F1_1"/>
    <property type="match status" value="1"/>
</dbReference>
<feature type="transmembrane region" description="Helical" evidence="12">
    <location>
        <begin position="24"/>
        <end position="48"/>
    </location>
</feature>
<proteinExistence type="inferred from homology"/>
<evidence type="ECO:0000256" key="2">
    <source>
        <dbReference type="ARBA" id="ARBA00022475"/>
    </source>
</evidence>
<dbReference type="PROSITE" id="PS50262">
    <property type="entry name" value="G_PROTEIN_RECEP_F1_2"/>
    <property type="match status" value="1"/>
</dbReference>
<dbReference type="PRINTS" id="PR00237">
    <property type="entry name" value="GPCRRHODOPSN"/>
</dbReference>
<keyword evidence="9 11" id="KW-0675">Receptor</keyword>
<dbReference type="Proteomes" id="UP001152622">
    <property type="component" value="Chromosome 14"/>
</dbReference>
<sequence>MNSTQTVSEFIIVGLSEFEDKKTLLFVLFLLAYTNILGGNTMIIYLVWTDAKLSSPMYFFLHNLSFVDIVYTSVTILNMLSGFLTGTKTISVPGCFLQMYWFISMAVTGSGLLTVMAFDRYVAICNPLRYTAIMTRKKRLKTRGLTDLYVNGDLSACSSSVGPGDSAWGAPFPPSPTIPNRVRHFLCNPSSVMRLACANITVNSRLSLASALVALLTTLALILSSYAAIGASICRMGSWEVRRKAFTTCAAHLTVVSISYGSAAFVYTSYRVG</sequence>
<dbReference type="InterPro" id="IPR000276">
    <property type="entry name" value="GPCR_Rhodpsn"/>
</dbReference>
<dbReference type="GO" id="GO:0005886">
    <property type="term" value="C:plasma membrane"/>
    <property type="evidence" value="ECO:0007669"/>
    <property type="project" value="UniProtKB-SubCell"/>
</dbReference>
<keyword evidence="2 12" id="KW-1003">Cell membrane</keyword>
<feature type="transmembrane region" description="Helical" evidence="12">
    <location>
        <begin position="60"/>
        <end position="84"/>
    </location>
</feature>
<feature type="transmembrane region" description="Helical" evidence="12">
    <location>
        <begin position="96"/>
        <end position="118"/>
    </location>
</feature>
<evidence type="ECO:0000256" key="6">
    <source>
        <dbReference type="ARBA" id="ARBA00022989"/>
    </source>
</evidence>
<gene>
    <name evidence="14" type="ORF">SKAU_G00326230</name>
</gene>
<accession>A0A9Q1EPM5</accession>
<evidence type="ECO:0000256" key="1">
    <source>
        <dbReference type="ARBA" id="ARBA00004651"/>
    </source>
</evidence>
<evidence type="ECO:0000313" key="15">
    <source>
        <dbReference type="Proteomes" id="UP001152622"/>
    </source>
</evidence>
<keyword evidence="6 12" id="KW-1133">Transmembrane helix</keyword>
<dbReference type="Pfam" id="PF13853">
    <property type="entry name" value="7tm_4"/>
    <property type="match status" value="2"/>
</dbReference>
<evidence type="ECO:0000313" key="14">
    <source>
        <dbReference type="EMBL" id="KAJ8342695.1"/>
    </source>
</evidence>
<dbReference type="InterPro" id="IPR000725">
    <property type="entry name" value="Olfact_rcpt"/>
</dbReference>
<dbReference type="Gene3D" id="1.20.1070.10">
    <property type="entry name" value="Rhodopsin 7-helix transmembrane proteins"/>
    <property type="match status" value="1"/>
</dbReference>
<keyword evidence="5 12" id="KW-0552">Olfaction</keyword>
<feature type="transmembrane region" description="Helical" evidence="12">
    <location>
        <begin position="211"/>
        <end position="233"/>
    </location>
</feature>
<evidence type="ECO:0000256" key="3">
    <source>
        <dbReference type="ARBA" id="ARBA00022606"/>
    </source>
</evidence>
<keyword evidence="15" id="KW-1185">Reference proteome</keyword>
<protein>
    <recommendedName>
        <fullName evidence="12">Olfactory receptor</fullName>
    </recommendedName>
</protein>
<dbReference type="SUPFAM" id="SSF81321">
    <property type="entry name" value="Family A G protein-coupled receptor-like"/>
    <property type="match status" value="1"/>
</dbReference>
<dbReference type="GO" id="GO:0004984">
    <property type="term" value="F:olfactory receptor activity"/>
    <property type="evidence" value="ECO:0007669"/>
    <property type="project" value="InterPro"/>
</dbReference>
<comment type="subcellular location">
    <subcellularLocation>
        <location evidence="1 12">Cell membrane</location>
        <topology evidence="1 12">Multi-pass membrane protein</topology>
    </subcellularLocation>
</comment>
<feature type="transmembrane region" description="Helical" evidence="12">
    <location>
        <begin position="245"/>
        <end position="267"/>
    </location>
</feature>
<comment type="similarity">
    <text evidence="11">Belongs to the G-protein coupled receptor 1 family.</text>
</comment>
<evidence type="ECO:0000256" key="4">
    <source>
        <dbReference type="ARBA" id="ARBA00022692"/>
    </source>
</evidence>
<dbReference type="InterPro" id="IPR017452">
    <property type="entry name" value="GPCR_Rhodpsn_7TM"/>
</dbReference>
<evidence type="ECO:0000259" key="13">
    <source>
        <dbReference type="PROSITE" id="PS50262"/>
    </source>
</evidence>
<dbReference type="PRINTS" id="PR00245">
    <property type="entry name" value="OLFACTORYR"/>
</dbReference>
<evidence type="ECO:0000256" key="7">
    <source>
        <dbReference type="ARBA" id="ARBA00023040"/>
    </source>
</evidence>
<evidence type="ECO:0000256" key="9">
    <source>
        <dbReference type="ARBA" id="ARBA00023170"/>
    </source>
</evidence>
<dbReference type="PANTHER" id="PTHR26453">
    <property type="entry name" value="OLFACTORY RECEPTOR"/>
    <property type="match status" value="1"/>
</dbReference>
<evidence type="ECO:0000256" key="11">
    <source>
        <dbReference type="RuleBase" id="RU000688"/>
    </source>
</evidence>
<keyword evidence="4 11" id="KW-0812">Transmembrane</keyword>
<comment type="caution">
    <text evidence="14">The sequence shown here is derived from an EMBL/GenBank/DDBJ whole genome shotgun (WGS) entry which is preliminary data.</text>
</comment>
<dbReference type="EMBL" id="JAINUF010000014">
    <property type="protein sequence ID" value="KAJ8342695.1"/>
    <property type="molecule type" value="Genomic_DNA"/>
</dbReference>